<sequence>MDHASFNVTIAPHADSVAQHRVLAEFGPRFQETVVANHSRAVNHHTMVDLDPFSNEHPGRDFESRNSNRDFGVQDVFMRPQVGTQGSNVLPVAFGH</sequence>
<organism evidence="1">
    <name type="scientific">freshwater metagenome</name>
    <dbReference type="NCBI Taxonomy" id="449393"/>
    <lineage>
        <taxon>unclassified sequences</taxon>
        <taxon>metagenomes</taxon>
        <taxon>ecological metagenomes</taxon>
    </lineage>
</organism>
<reference evidence="1" key="1">
    <citation type="submission" date="2020-05" db="EMBL/GenBank/DDBJ databases">
        <authorList>
            <person name="Chiriac C."/>
            <person name="Salcher M."/>
            <person name="Ghai R."/>
            <person name="Kavagutti S V."/>
        </authorList>
    </citation>
    <scope>NUCLEOTIDE SEQUENCE</scope>
</reference>
<gene>
    <name evidence="1" type="ORF">UFOPK3046_01744</name>
</gene>
<evidence type="ECO:0000313" key="1">
    <source>
        <dbReference type="EMBL" id="CAB4821207.1"/>
    </source>
</evidence>
<name>A0A6J6ZS67_9ZZZZ</name>
<dbReference type="EMBL" id="CAFAAQ010000209">
    <property type="protein sequence ID" value="CAB4821207.1"/>
    <property type="molecule type" value="Genomic_DNA"/>
</dbReference>
<dbReference type="AlphaFoldDB" id="A0A6J6ZS67"/>
<accession>A0A6J6ZS67</accession>
<protein>
    <submittedName>
        <fullName evidence="1">Unannotated protein</fullName>
    </submittedName>
</protein>
<proteinExistence type="predicted"/>